<dbReference type="EMBL" id="JARBHB010000009">
    <property type="protein sequence ID" value="KAJ8875475.1"/>
    <property type="molecule type" value="Genomic_DNA"/>
</dbReference>
<evidence type="ECO:0000313" key="3">
    <source>
        <dbReference type="Proteomes" id="UP001159363"/>
    </source>
</evidence>
<name>A0ABQ9GTY6_9NEOP</name>
<feature type="region of interest" description="Disordered" evidence="1">
    <location>
        <begin position="308"/>
        <end position="353"/>
    </location>
</feature>
<evidence type="ECO:0000256" key="1">
    <source>
        <dbReference type="SAM" id="MobiDB-lite"/>
    </source>
</evidence>
<reference evidence="2 3" key="1">
    <citation type="submission" date="2023-02" db="EMBL/GenBank/DDBJ databases">
        <title>LHISI_Scaffold_Assembly.</title>
        <authorList>
            <person name="Stuart O.P."/>
            <person name="Cleave R."/>
            <person name="Magrath M.J.L."/>
            <person name="Mikheyev A.S."/>
        </authorList>
    </citation>
    <scope>NUCLEOTIDE SEQUENCE [LARGE SCALE GENOMIC DNA]</scope>
    <source>
        <strain evidence="2">Daus_M_001</strain>
        <tissue evidence="2">Leg muscle</tissue>
    </source>
</reference>
<proteinExistence type="predicted"/>
<gene>
    <name evidence="2" type="ORF">PR048_023370</name>
</gene>
<sequence length="353" mass="39776">MATTTCGRCWRGEAMREVIGWAPRSPPNEHRPRLPREHFREDVSLQAVLFGRGGTRPSTSLVNATGVREIRGSFDSGYLVIILCHRSLNTELILGIQKPVPGGVEWEKSLSNPSVSKSLRINSKVNNSPTRLTARCEHHVVRRNESPFRFCDITYRIRSREPENTARNYSCSLFTAEKQFSVATRRLFVPGQKDRSAVDIAASCAVVRVLAARRADLVTRRAGDNVARHELIAFAADSYQARIRTRKVVHYREYRPFTMRRAISPEHKCLVAPKQKARNRHAGFQSCRIWTALNIEVLRVDEGDRGEYGTAPECKGGETGDPLENPPTSGIVRHDSHVRKSGIDHAGNRTRFT</sequence>
<accession>A0ABQ9GTY6</accession>
<protein>
    <submittedName>
        <fullName evidence="2">Uncharacterized protein</fullName>
    </submittedName>
</protein>
<dbReference type="Proteomes" id="UP001159363">
    <property type="component" value="Chromosome 8"/>
</dbReference>
<organism evidence="2 3">
    <name type="scientific">Dryococelus australis</name>
    <dbReference type="NCBI Taxonomy" id="614101"/>
    <lineage>
        <taxon>Eukaryota</taxon>
        <taxon>Metazoa</taxon>
        <taxon>Ecdysozoa</taxon>
        <taxon>Arthropoda</taxon>
        <taxon>Hexapoda</taxon>
        <taxon>Insecta</taxon>
        <taxon>Pterygota</taxon>
        <taxon>Neoptera</taxon>
        <taxon>Polyneoptera</taxon>
        <taxon>Phasmatodea</taxon>
        <taxon>Verophasmatodea</taxon>
        <taxon>Anareolatae</taxon>
        <taxon>Phasmatidae</taxon>
        <taxon>Eurycanthinae</taxon>
        <taxon>Dryococelus</taxon>
    </lineage>
</organism>
<evidence type="ECO:0000313" key="2">
    <source>
        <dbReference type="EMBL" id="KAJ8875475.1"/>
    </source>
</evidence>
<comment type="caution">
    <text evidence="2">The sequence shown here is derived from an EMBL/GenBank/DDBJ whole genome shotgun (WGS) entry which is preliminary data.</text>
</comment>
<keyword evidence="3" id="KW-1185">Reference proteome</keyword>